<organism evidence="1 2">
    <name type="scientific">Fusarium redolens</name>
    <dbReference type="NCBI Taxonomy" id="48865"/>
    <lineage>
        <taxon>Eukaryota</taxon>
        <taxon>Fungi</taxon>
        <taxon>Dikarya</taxon>
        <taxon>Ascomycota</taxon>
        <taxon>Pezizomycotina</taxon>
        <taxon>Sordariomycetes</taxon>
        <taxon>Hypocreomycetidae</taxon>
        <taxon>Hypocreales</taxon>
        <taxon>Nectriaceae</taxon>
        <taxon>Fusarium</taxon>
        <taxon>Fusarium redolens species complex</taxon>
    </lineage>
</organism>
<dbReference type="AlphaFoldDB" id="A0A9P9H9H7"/>
<name>A0A9P9H9H7_FUSRE</name>
<protein>
    <submittedName>
        <fullName evidence="1">Uncharacterized protein</fullName>
    </submittedName>
</protein>
<evidence type="ECO:0000313" key="2">
    <source>
        <dbReference type="Proteomes" id="UP000720189"/>
    </source>
</evidence>
<dbReference type="GeneID" id="70229247"/>
<comment type="caution">
    <text evidence="1">The sequence shown here is derived from an EMBL/GenBank/DDBJ whole genome shotgun (WGS) entry which is preliminary data.</text>
</comment>
<sequence>MERSTFLEPESVKEELIASYYAYIIEHVSCTEADTFTLSSMTGERLTKVKTFSDWCCLCIIEFQTNKSRKFLPPSDFWYPGYYTSPNAVPLPDVI</sequence>
<dbReference type="Proteomes" id="UP000720189">
    <property type="component" value="Unassembled WGS sequence"/>
</dbReference>
<keyword evidence="2" id="KW-1185">Reference proteome</keyword>
<reference evidence="1" key="1">
    <citation type="journal article" date="2021" name="Nat. Commun.">
        <title>Genetic determinants of endophytism in the Arabidopsis root mycobiome.</title>
        <authorList>
            <person name="Mesny F."/>
            <person name="Miyauchi S."/>
            <person name="Thiergart T."/>
            <person name="Pickel B."/>
            <person name="Atanasova L."/>
            <person name="Karlsson M."/>
            <person name="Huettel B."/>
            <person name="Barry K.W."/>
            <person name="Haridas S."/>
            <person name="Chen C."/>
            <person name="Bauer D."/>
            <person name="Andreopoulos W."/>
            <person name="Pangilinan J."/>
            <person name="LaButti K."/>
            <person name="Riley R."/>
            <person name="Lipzen A."/>
            <person name="Clum A."/>
            <person name="Drula E."/>
            <person name="Henrissat B."/>
            <person name="Kohler A."/>
            <person name="Grigoriev I.V."/>
            <person name="Martin F.M."/>
            <person name="Hacquard S."/>
        </authorList>
    </citation>
    <scope>NUCLEOTIDE SEQUENCE</scope>
    <source>
        <strain evidence="1">MPI-CAGE-AT-0023</strain>
    </source>
</reference>
<dbReference type="EMBL" id="JAGMUX010000007">
    <property type="protein sequence ID" value="KAH7253495.1"/>
    <property type="molecule type" value="Genomic_DNA"/>
</dbReference>
<evidence type="ECO:0000313" key="1">
    <source>
        <dbReference type="EMBL" id="KAH7253495.1"/>
    </source>
</evidence>
<accession>A0A9P9H9H7</accession>
<dbReference type="RefSeq" id="XP_046049742.1">
    <property type="nucleotide sequence ID" value="XM_046199293.1"/>
</dbReference>
<gene>
    <name evidence="1" type="ORF">BKA55DRAFT_688989</name>
</gene>
<proteinExistence type="predicted"/>